<dbReference type="GO" id="GO:1990180">
    <property type="term" value="P:mitochondrial tRNA 3'-end processing"/>
    <property type="evidence" value="ECO:0007669"/>
    <property type="project" value="TreeGrafter"/>
</dbReference>
<sequence>MSYSIHVITTPTVDTPGTTFLLRTQKRNYVFGSVAEGTQRAMVEMSTRLTKVQDFFLTGRMDWANMGGLLGLTLTLADSASSSYQTSLDTWKMSKGQKKAAEPQPPRLNMYGPPNLNHKLSTARRFIFRKGIPTTATEFRDVSLPRDTNGRIQPSWQDDYIDVWALPLSPSSAKLDAEEEAMLLAQYNNYDTNLNTFEEFQAPENESRQDQELRYGRIRQAVVDYMFNSTWNFDTLVEQHISEVAFPATLFVRNPNTHHIEPYRGPMPGGKEPVPDIKVLTRTPWPGAKVLALPPTRPAPESISYIVRAKKFRGTFDAKRAKELGIKPGPLFGRLSNGESITNDKGEIITPEMVLGPDKPGQGFAILDVPSIDYLDRLVEREELQSDDIMDGVQVCFWLLGPGVSGHPTLQQMMKKLNRLEHIISSVDTCPNNLTFESVAEQTGRLCKIDPARYNIPYSDDQSLPQHSLAGMQAAGKSKMPEGVKAARKGLAYDIMPAFKMRETPPSVASSFNDRVMARMDADVLQSAEEARQAVQNDAQALATWRSLLARPDTEVITLGTGSALPSKYRNVSATLLRVPGVGNYLFDCGENTLGQLQRMFDHEELKSLIKDLRMIWISHLHADHHLGTVSVIKAWYQLKHNSVPVSRQPVISNIAEEVSDYGLSIVSHDGMIKWLWEYSSVEDFGYSRILPFTIQPGKTEESDSTSRLFIQSPDRKGKYTGVLGQEDYEKVMGLADIQSCYVRHCNGAMAVSLTFPRSQSDPEELKPLKVSYSGDCRPSQNFAQIGRHSTVLIHEATFDDELLGDAKAKKHSTTSEALGIGAQMDAKAVVLTHFSQRYQKIPILETVQDDEQVGTQSADLMEGVQEEDDEAEDDGPADNMDAHSSAATVTAPPNGAVSSEKPRAKDEGHEQVVKVRSKDMKVAVAFDYMRVKIGEIAQLEKFNDALTKLLTKEEEVDDHDDDAEQPTINANGKKASGDEGHGAKKNKKSKRNK</sequence>
<evidence type="ECO:0000313" key="13">
    <source>
        <dbReference type="EMBL" id="CAI6336520.1"/>
    </source>
</evidence>
<feature type="domain" description="tRNase Z endonuclease" evidence="12">
    <location>
        <begin position="7"/>
        <end position="68"/>
    </location>
</feature>
<feature type="compositionally biased region" description="Acidic residues" evidence="11">
    <location>
        <begin position="955"/>
        <end position="965"/>
    </location>
</feature>
<dbReference type="SUPFAM" id="SSF56281">
    <property type="entry name" value="Metallo-hydrolase/oxidoreductase"/>
    <property type="match status" value="2"/>
</dbReference>
<evidence type="ECO:0000313" key="14">
    <source>
        <dbReference type="Proteomes" id="UP001152607"/>
    </source>
</evidence>
<keyword evidence="10" id="KW-0862">Zinc</keyword>
<dbReference type="GO" id="GO:0046872">
    <property type="term" value="F:metal ion binding"/>
    <property type="evidence" value="ECO:0007669"/>
    <property type="project" value="UniProtKB-KW"/>
</dbReference>
<evidence type="ECO:0000256" key="7">
    <source>
        <dbReference type="ARBA" id="ARBA00022723"/>
    </source>
</evidence>
<keyword evidence="7" id="KW-0479">Metal-binding</keyword>
<feature type="compositionally biased region" description="Basic residues" evidence="11">
    <location>
        <begin position="984"/>
        <end position="994"/>
    </location>
</feature>
<keyword evidence="6" id="KW-0540">Nuclease</keyword>
<evidence type="ECO:0000256" key="8">
    <source>
        <dbReference type="ARBA" id="ARBA00022759"/>
    </source>
</evidence>
<evidence type="ECO:0000256" key="5">
    <source>
        <dbReference type="ARBA" id="ARBA00022694"/>
    </source>
</evidence>
<protein>
    <recommendedName>
        <fullName evidence="4">ribonuclease Z</fullName>
        <ecNumber evidence="4">3.1.26.11</ecNumber>
    </recommendedName>
</protein>
<evidence type="ECO:0000256" key="10">
    <source>
        <dbReference type="ARBA" id="ARBA00022833"/>
    </source>
</evidence>
<evidence type="ECO:0000256" key="6">
    <source>
        <dbReference type="ARBA" id="ARBA00022722"/>
    </source>
</evidence>
<organism evidence="13 14">
    <name type="scientific">Periconia digitata</name>
    <dbReference type="NCBI Taxonomy" id="1303443"/>
    <lineage>
        <taxon>Eukaryota</taxon>
        <taxon>Fungi</taxon>
        <taxon>Dikarya</taxon>
        <taxon>Ascomycota</taxon>
        <taxon>Pezizomycotina</taxon>
        <taxon>Dothideomycetes</taxon>
        <taxon>Pleosporomycetidae</taxon>
        <taxon>Pleosporales</taxon>
        <taxon>Massarineae</taxon>
        <taxon>Periconiaceae</taxon>
        <taxon>Periconia</taxon>
    </lineage>
</organism>
<dbReference type="PANTHER" id="PTHR12553:SF49">
    <property type="entry name" value="ZINC PHOSPHODIESTERASE ELAC PROTEIN 2"/>
    <property type="match status" value="1"/>
</dbReference>
<dbReference type="InterPro" id="IPR036866">
    <property type="entry name" value="RibonucZ/Hydroxyglut_hydro"/>
</dbReference>
<dbReference type="CDD" id="cd07718">
    <property type="entry name" value="RNaseZ_ELAC1_ELAC2-C-term-like_MBL-fold"/>
    <property type="match status" value="1"/>
</dbReference>
<evidence type="ECO:0000256" key="11">
    <source>
        <dbReference type="SAM" id="MobiDB-lite"/>
    </source>
</evidence>
<dbReference type="InterPro" id="IPR047151">
    <property type="entry name" value="RNZ2-like"/>
</dbReference>
<evidence type="ECO:0000256" key="3">
    <source>
        <dbReference type="ARBA" id="ARBA00007823"/>
    </source>
</evidence>
<comment type="caution">
    <text evidence="13">The sequence shown here is derived from an EMBL/GenBank/DDBJ whole genome shotgun (WGS) entry which is preliminary data.</text>
</comment>
<dbReference type="EC" id="3.1.26.11" evidence="4"/>
<keyword evidence="5" id="KW-0819">tRNA processing</keyword>
<feature type="region of interest" description="Disordered" evidence="11">
    <location>
        <begin position="92"/>
        <end position="113"/>
    </location>
</feature>
<reference evidence="13" key="1">
    <citation type="submission" date="2023-01" db="EMBL/GenBank/DDBJ databases">
        <authorList>
            <person name="Van Ghelder C."/>
            <person name="Rancurel C."/>
        </authorList>
    </citation>
    <scope>NUCLEOTIDE SEQUENCE</scope>
    <source>
        <strain evidence="13">CNCM I-4278</strain>
    </source>
</reference>
<dbReference type="Gene3D" id="3.60.15.10">
    <property type="entry name" value="Ribonuclease Z/Hydroxyacylglutathione hydrolase-like"/>
    <property type="match status" value="2"/>
</dbReference>
<comment type="cofactor">
    <cofactor evidence="2">
        <name>Zn(2+)</name>
        <dbReference type="ChEBI" id="CHEBI:29105"/>
    </cofactor>
</comment>
<dbReference type="GO" id="GO:0005739">
    <property type="term" value="C:mitochondrion"/>
    <property type="evidence" value="ECO:0007669"/>
    <property type="project" value="TreeGrafter"/>
</dbReference>
<keyword evidence="8" id="KW-0255">Endonuclease</keyword>
<gene>
    <name evidence="13" type="ORF">PDIGIT_LOCUS9623</name>
</gene>
<dbReference type="OrthoDB" id="527344at2759"/>
<comment type="catalytic activity">
    <reaction evidence="1">
        <text>Endonucleolytic cleavage of RNA, removing extra 3' nucleotides from tRNA precursor, generating 3' termini of tRNAs. A 3'-hydroxy group is left at the tRNA terminus and a 5'-phosphoryl group is left at the trailer molecule.</text>
        <dbReference type="EC" id="3.1.26.11"/>
    </reaction>
</comment>
<accession>A0A9W4UIC2</accession>
<evidence type="ECO:0000259" key="12">
    <source>
        <dbReference type="Pfam" id="PF13691"/>
    </source>
</evidence>
<evidence type="ECO:0000256" key="9">
    <source>
        <dbReference type="ARBA" id="ARBA00022801"/>
    </source>
</evidence>
<dbReference type="Proteomes" id="UP001152607">
    <property type="component" value="Unassembled WGS sequence"/>
</dbReference>
<dbReference type="AlphaFoldDB" id="A0A9W4UIC2"/>
<dbReference type="PANTHER" id="PTHR12553">
    <property type="entry name" value="ZINC PHOSPHODIESTERASE ELAC PROTEIN 2"/>
    <property type="match status" value="1"/>
</dbReference>
<feature type="compositionally biased region" description="Basic and acidic residues" evidence="11">
    <location>
        <begin position="901"/>
        <end position="913"/>
    </location>
</feature>
<evidence type="ECO:0000256" key="4">
    <source>
        <dbReference type="ARBA" id="ARBA00012477"/>
    </source>
</evidence>
<proteinExistence type="inferred from homology"/>
<evidence type="ECO:0000256" key="2">
    <source>
        <dbReference type="ARBA" id="ARBA00001947"/>
    </source>
</evidence>
<comment type="similarity">
    <text evidence="3">Belongs to the RNase Z family.</text>
</comment>
<dbReference type="Pfam" id="PF23023">
    <property type="entry name" value="Anti-Pycsar_Apyc1"/>
    <property type="match status" value="1"/>
</dbReference>
<name>A0A9W4UIC2_9PLEO</name>
<keyword evidence="14" id="KW-1185">Reference proteome</keyword>
<dbReference type="EMBL" id="CAOQHR010000006">
    <property type="protein sequence ID" value="CAI6336520.1"/>
    <property type="molecule type" value="Genomic_DNA"/>
</dbReference>
<dbReference type="Pfam" id="PF13691">
    <property type="entry name" value="Lactamase_B_4"/>
    <property type="match status" value="1"/>
</dbReference>
<evidence type="ECO:0000256" key="1">
    <source>
        <dbReference type="ARBA" id="ARBA00000402"/>
    </source>
</evidence>
<feature type="region of interest" description="Disordered" evidence="11">
    <location>
        <begin position="864"/>
        <end position="913"/>
    </location>
</feature>
<feature type="compositionally biased region" description="Acidic residues" evidence="11">
    <location>
        <begin position="865"/>
        <end position="877"/>
    </location>
</feature>
<feature type="region of interest" description="Disordered" evidence="11">
    <location>
        <begin position="954"/>
        <end position="994"/>
    </location>
</feature>
<dbReference type="GO" id="GO:0042781">
    <property type="term" value="F:3'-tRNA processing endoribonuclease activity"/>
    <property type="evidence" value="ECO:0007669"/>
    <property type="project" value="UniProtKB-EC"/>
</dbReference>
<dbReference type="InterPro" id="IPR027794">
    <property type="entry name" value="tRNase_Z_dom"/>
</dbReference>
<keyword evidence="9" id="KW-0378">Hydrolase</keyword>